<gene>
    <name evidence="1" type="ORF">D8779_19220</name>
</gene>
<protein>
    <submittedName>
        <fullName evidence="1">Acylneuraminate cytidylyltransferase family protein</fullName>
    </submittedName>
</protein>
<dbReference type="EMBL" id="RFLV01000006">
    <property type="protein sequence ID" value="TIH06497.1"/>
    <property type="molecule type" value="Genomic_DNA"/>
</dbReference>
<dbReference type="InterPro" id="IPR050793">
    <property type="entry name" value="CMP-NeuNAc_synthase"/>
</dbReference>
<organism evidence="1 2">
    <name type="scientific">Pseudomonas leptonychotis</name>
    <dbReference type="NCBI Taxonomy" id="2448482"/>
    <lineage>
        <taxon>Bacteria</taxon>
        <taxon>Pseudomonadati</taxon>
        <taxon>Pseudomonadota</taxon>
        <taxon>Gammaproteobacteria</taxon>
        <taxon>Pseudomonadales</taxon>
        <taxon>Pseudomonadaceae</taxon>
        <taxon>Pseudomonas</taxon>
    </lineage>
</organism>
<keyword evidence="2" id="KW-1185">Reference proteome</keyword>
<dbReference type="Pfam" id="PF02348">
    <property type="entry name" value="CTP_transf_3"/>
    <property type="match status" value="1"/>
</dbReference>
<reference evidence="1 2" key="1">
    <citation type="submission" date="2018-10" db="EMBL/GenBank/DDBJ databases">
        <title>Pseudomonas leptonychotis sp. nov., isolated from Weddell seals in Antarctica.</title>
        <authorList>
            <person name="Novakova D."/>
            <person name="Svec P."/>
            <person name="Kralova S."/>
            <person name="Kristofova L."/>
            <person name="Zeman M."/>
            <person name="Pantucek R."/>
            <person name="Maslanova I."/>
            <person name="Sedlacek I."/>
        </authorList>
    </citation>
    <scope>NUCLEOTIDE SEQUENCE [LARGE SCALE GENOMIC DNA]</scope>
    <source>
        <strain evidence="1 2">CCM 8849</strain>
    </source>
</reference>
<accession>A0A4T1ZR84</accession>
<name>A0A4T1ZR84_9PSED</name>
<dbReference type="OrthoDB" id="9805604at2"/>
<keyword evidence="1" id="KW-0548">Nucleotidyltransferase</keyword>
<dbReference type="Proteomes" id="UP000307541">
    <property type="component" value="Unassembled WGS sequence"/>
</dbReference>
<dbReference type="InterPro" id="IPR003329">
    <property type="entry name" value="Cytidylyl_trans"/>
</dbReference>
<dbReference type="PANTHER" id="PTHR21485:SF6">
    <property type="entry name" value="N-ACYLNEURAMINATE CYTIDYLYLTRANSFERASE-RELATED"/>
    <property type="match status" value="1"/>
</dbReference>
<dbReference type="AlphaFoldDB" id="A0A4T1ZR84"/>
<dbReference type="InterPro" id="IPR029044">
    <property type="entry name" value="Nucleotide-diphossugar_trans"/>
</dbReference>
<dbReference type="RefSeq" id="WP_136666161.1">
    <property type="nucleotide sequence ID" value="NZ_RFLV01000006.1"/>
</dbReference>
<dbReference type="GO" id="GO:0008781">
    <property type="term" value="F:N-acylneuraminate cytidylyltransferase activity"/>
    <property type="evidence" value="ECO:0007669"/>
    <property type="project" value="TreeGrafter"/>
</dbReference>
<comment type="caution">
    <text evidence="1">The sequence shown here is derived from an EMBL/GenBank/DDBJ whole genome shotgun (WGS) entry which is preliminary data.</text>
</comment>
<evidence type="ECO:0000313" key="1">
    <source>
        <dbReference type="EMBL" id="TIH06497.1"/>
    </source>
</evidence>
<dbReference type="PANTHER" id="PTHR21485">
    <property type="entry name" value="HAD SUPERFAMILY MEMBERS CMAS AND KDSC"/>
    <property type="match status" value="1"/>
</dbReference>
<sequence>MSVYAFIFARGGSKGLPGKNIRPLGGIPLIGHSISLAQQLSAVDKIFVSTDSDEIAAVAESFSAEVIKRPQELASDTASEWLAWQHAINFLHSRGESFEVFLSLPTTSPLRGKEDVEQCLTELDDQTDMVVTVTAAARSPYFNMLIRSENGCSEVVIRNDSIRRRQDAPTVYDMTTVAYVSRPSFILESSGVFSGTVKSVIVPKERAVDIDDEFDFMVAETLYRKCQK</sequence>
<dbReference type="SUPFAM" id="SSF53448">
    <property type="entry name" value="Nucleotide-diphospho-sugar transferases"/>
    <property type="match status" value="1"/>
</dbReference>
<proteinExistence type="predicted"/>
<keyword evidence="1" id="KW-0808">Transferase</keyword>
<dbReference type="Gene3D" id="3.90.550.10">
    <property type="entry name" value="Spore Coat Polysaccharide Biosynthesis Protein SpsA, Chain A"/>
    <property type="match status" value="1"/>
</dbReference>
<dbReference type="CDD" id="cd02513">
    <property type="entry name" value="CMP-NeuAc_Synthase"/>
    <property type="match status" value="1"/>
</dbReference>
<evidence type="ECO:0000313" key="2">
    <source>
        <dbReference type="Proteomes" id="UP000307541"/>
    </source>
</evidence>